<organism evidence="3 4">
    <name type="scientific">[Mycobacterium] fortunisiensis</name>
    <dbReference type="NCBI Taxonomy" id="2600579"/>
    <lineage>
        <taxon>Bacteria</taxon>
        <taxon>Bacillati</taxon>
        <taxon>Actinomycetota</taxon>
        <taxon>Actinomycetes</taxon>
        <taxon>Mycobacteriales</taxon>
        <taxon>Mycobacteriaceae</taxon>
        <taxon>Mycolicibacterium</taxon>
    </lineage>
</organism>
<feature type="region of interest" description="Disordered" evidence="1">
    <location>
        <begin position="1"/>
        <end position="45"/>
    </location>
</feature>
<accession>A0ABS6KIE3</accession>
<name>A0ABS6KIE3_9MYCO</name>
<evidence type="ECO:0000256" key="2">
    <source>
        <dbReference type="SAM" id="Phobius"/>
    </source>
</evidence>
<proteinExistence type="predicted"/>
<evidence type="ECO:0000313" key="3">
    <source>
        <dbReference type="EMBL" id="MBU9763348.1"/>
    </source>
</evidence>
<reference evidence="3 4" key="1">
    <citation type="journal article" date="2021" name="Sci. Rep.">
        <title>Phenotypic and genomic hallmarks of a novel, potentially pathogenic rapidly growing Mycobacterium species related to the Mycobacterium fortuitum complex.</title>
        <authorList>
            <person name="Gharbi R."/>
            <person name="Khanna V."/>
            <person name="Frigui W."/>
            <person name="Mhenni B."/>
            <person name="Brosch R."/>
            <person name="Mardassi H."/>
        </authorList>
    </citation>
    <scope>NUCLEOTIDE SEQUENCE [LARGE SCALE GENOMIC DNA]</scope>
    <source>
        <strain evidence="3 4">TNTM28</strain>
    </source>
</reference>
<keyword evidence="4" id="KW-1185">Reference proteome</keyword>
<dbReference type="EMBL" id="VOMB01000006">
    <property type="protein sequence ID" value="MBU9763348.1"/>
    <property type="molecule type" value="Genomic_DNA"/>
</dbReference>
<protein>
    <submittedName>
        <fullName evidence="3">Uncharacterized protein</fullName>
    </submittedName>
</protein>
<evidence type="ECO:0000313" key="4">
    <source>
        <dbReference type="Proteomes" id="UP000812982"/>
    </source>
</evidence>
<feature type="transmembrane region" description="Helical" evidence="2">
    <location>
        <begin position="74"/>
        <end position="99"/>
    </location>
</feature>
<sequence>MPAPETRTEPAPYGDSSTTLTSSLASPLTSPAPASCLPPPAANAAAPAPAAAAPAAAAPEALGSFVVGSSTAPVVAALALGSLVVASSAVAVVVAVVLAGRRPRAPYTGTSRFTRRRVNASVSTSPRTNDRAINHQFTSFIAVLRSRVSRVVRRTLLPHWWA</sequence>
<dbReference type="Proteomes" id="UP000812982">
    <property type="component" value="Unassembled WGS sequence"/>
</dbReference>
<comment type="caution">
    <text evidence="3">The sequence shown here is derived from an EMBL/GenBank/DDBJ whole genome shotgun (WGS) entry which is preliminary data.</text>
</comment>
<feature type="compositionally biased region" description="Low complexity" evidence="1">
    <location>
        <begin position="16"/>
        <end position="35"/>
    </location>
</feature>
<gene>
    <name evidence="3" type="ORF">FR943_05760</name>
</gene>
<keyword evidence="2" id="KW-0812">Transmembrane</keyword>
<evidence type="ECO:0000256" key="1">
    <source>
        <dbReference type="SAM" id="MobiDB-lite"/>
    </source>
</evidence>
<keyword evidence="2" id="KW-1133">Transmembrane helix</keyword>
<keyword evidence="2" id="KW-0472">Membrane</keyword>